<proteinExistence type="predicted"/>
<comment type="caution">
    <text evidence="2">The sequence shown here is derived from an EMBL/GenBank/DDBJ whole genome shotgun (WGS) entry which is preliminary data.</text>
</comment>
<dbReference type="OrthoDB" id="10572449at2759"/>
<dbReference type="EMBL" id="BRXY01000390">
    <property type="protein sequence ID" value="GMH91861.1"/>
    <property type="molecule type" value="Genomic_DNA"/>
</dbReference>
<gene>
    <name evidence="2" type="ORF">TrST_g2666</name>
</gene>
<accession>A0A9W7BNU3</accession>
<sequence length="382" mass="43339">MLKIFKRKRFKRSSKANANVAPPPSTLQISPKISYDSSSTSTSISSSSSSLEDSISSPLRPVPTTNPNIPPSPPSTIPSLTTSLLPHIRNLHQTRPTLHELRHRLRPMTSWRYYWGSNKGITDDLFLTEYHRKRSEFDDLIVAIRGRGGILSPSLLSPLSTLDDFHDFTPYLLSECYTLFLNLLSVCKYKNVKKLKEVESQIEILTLNVSSTVEDIEVLIGLVESKEKLSRMVKNLKNGITLEVYRLKRLSNTSSHITSSISSLSAESLRTKKERELKQEIQDQDEEEGEDTVAYDLNDSDGEDGMEDVGDECDDYTEESQSDNYFDNTQACREVETSQYSSSESEDETNGDDETKEEDYYTQVDTEKTMFLVDCDENRSEC</sequence>
<feature type="compositionally biased region" description="Acidic residues" evidence="1">
    <location>
        <begin position="344"/>
        <end position="357"/>
    </location>
</feature>
<feature type="region of interest" description="Disordered" evidence="1">
    <location>
        <begin position="1"/>
        <end position="80"/>
    </location>
</feature>
<evidence type="ECO:0000313" key="2">
    <source>
        <dbReference type="EMBL" id="GMH91861.1"/>
    </source>
</evidence>
<protein>
    <submittedName>
        <fullName evidence="2">Uncharacterized protein</fullName>
    </submittedName>
</protein>
<organism evidence="2 3">
    <name type="scientific">Triparma strigata</name>
    <dbReference type="NCBI Taxonomy" id="1606541"/>
    <lineage>
        <taxon>Eukaryota</taxon>
        <taxon>Sar</taxon>
        <taxon>Stramenopiles</taxon>
        <taxon>Ochrophyta</taxon>
        <taxon>Bolidophyceae</taxon>
        <taxon>Parmales</taxon>
        <taxon>Triparmaceae</taxon>
        <taxon>Triparma</taxon>
    </lineage>
</organism>
<feature type="region of interest" description="Disordered" evidence="1">
    <location>
        <begin position="273"/>
        <end position="365"/>
    </location>
</feature>
<feature type="compositionally biased region" description="Acidic residues" evidence="1">
    <location>
        <begin position="282"/>
        <end position="321"/>
    </location>
</feature>
<feature type="compositionally biased region" description="Low complexity" evidence="1">
    <location>
        <begin position="29"/>
        <end position="67"/>
    </location>
</feature>
<dbReference type="Proteomes" id="UP001165085">
    <property type="component" value="Unassembled WGS sequence"/>
</dbReference>
<dbReference type="AlphaFoldDB" id="A0A9W7BNU3"/>
<feature type="compositionally biased region" description="Polar residues" evidence="1">
    <location>
        <begin position="322"/>
        <end position="343"/>
    </location>
</feature>
<feature type="compositionally biased region" description="Basic residues" evidence="1">
    <location>
        <begin position="1"/>
        <end position="14"/>
    </location>
</feature>
<evidence type="ECO:0000256" key="1">
    <source>
        <dbReference type="SAM" id="MobiDB-lite"/>
    </source>
</evidence>
<keyword evidence="3" id="KW-1185">Reference proteome</keyword>
<name>A0A9W7BNU3_9STRA</name>
<evidence type="ECO:0000313" key="3">
    <source>
        <dbReference type="Proteomes" id="UP001165085"/>
    </source>
</evidence>
<reference evidence="3" key="1">
    <citation type="journal article" date="2023" name="Commun. Biol.">
        <title>Genome analysis of Parmales, the sister group of diatoms, reveals the evolutionary specialization of diatoms from phago-mixotrophs to photoautotrophs.</title>
        <authorList>
            <person name="Ban H."/>
            <person name="Sato S."/>
            <person name="Yoshikawa S."/>
            <person name="Yamada K."/>
            <person name="Nakamura Y."/>
            <person name="Ichinomiya M."/>
            <person name="Sato N."/>
            <person name="Blanc-Mathieu R."/>
            <person name="Endo H."/>
            <person name="Kuwata A."/>
            <person name="Ogata H."/>
        </authorList>
    </citation>
    <scope>NUCLEOTIDE SEQUENCE [LARGE SCALE GENOMIC DNA]</scope>
    <source>
        <strain evidence="3">NIES 3701</strain>
    </source>
</reference>